<dbReference type="SUPFAM" id="SSF52402">
    <property type="entry name" value="Adenine nucleotide alpha hydrolases-like"/>
    <property type="match status" value="1"/>
</dbReference>
<sequence length="589" mass="65444">MCGISGELRFDKRPADLAAVERITHHLAPRGPDAWGFHSQGPVALGHRRLKIMDLSDGSAQPMVEPDLGLAMSFNGAIYNFPELREELQALGYRFRSGGDTEVLAKAWHAWGKDMLPKLNGMFALGIWEPGSQRLFLARDRLGIKPLYLSRTASRLRFASSLPALLKGGDIDGTLDAEALNHYLSFHAVVPAPRTLVKGIEKLPPASWMMIDAEGNTDQGTWWTLDYGHGAEEAGLQLADWRDLLLGSLRDAVSVRQRAAREVGVLLSGGVDSSLLVGLLAEAGVEDLLTFSIGFQDAGGERGDEFEYSDLIARRYGTRHHQLRVGEHEIIEQLPAAFRAMSEPMVSHDCIAFYLLSREVSKHCKVVQSGQGADELFGGYHWYPPLADTTDPFATYRAAFFDRSHADYRDTVQPGWLTGDVAGDFVREHFARPGAEDPVDKALRLDSTIMLVDDPVKRVDNMTMAWGLEARVPFLDYRVVELSARIPSRFKLGDGGKQVLKEVARQVIPHEVIDRPKGYFPVPGLKHLQGKTRDWVRELLLDPSQDRGLFNTATLERLLANPGEDLTPLRGSKLWQMAALNLWLNEQGL</sequence>
<dbReference type="CDD" id="cd01991">
    <property type="entry name" value="Asn_synthase_B_C"/>
    <property type="match status" value="1"/>
</dbReference>
<dbReference type="Pfam" id="PF00733">
    <property type="entry name" value="Asn_synthase"/>
    <property type="match status" value="1"/>
</dbReference>
<comment type="catalytic activity">
    <reaction evidence="7">
        <text>L-aspartate + L-glutamine + ATP + H2O = L-asparagine + L-glutamate + AMP + diphosphate + H(+)</text>
        <dbReference type="Rhea" id="RHEA:12228"/>
        <dbReference type="ChEBI" id="CHEBI:15377"/>
        <dbReference type="ChEBI" id="CHEBI:15378"/>
        <dbReference type="ChEBI" id="CHEBI:29985"/>
        <dbReference type="ChEBI" id="CHEBI:29991"/>
        <dbReference type="ChEBI" id="CHEBI:30616"/>
        <dbReference type="ChEBI" id="CHEBI:33019"/>
        <dbReference type="ChEBI" id="CHEBI:58048"/>
        <dbReference type="ChEBI" id="CHEBI:58359"/>
        <dbReference type="ChEBI" id="CHEBI:456215"/>
        <dbReference type="EC" id="6.3.5.4"/>
    </reaction>
</comment>
<dbReference type="GO" id="GO:0005524">
    <property type="term" value="F:ATP binding"/>
    <property type="evidence" value="ECO:0007669"/>
    <property type="project" value="UniProtKB-KW"/>
</dbReference>
<dbReference type="PANTHER" id="PTHR43284">
    <property type="entry name" value="ASPARAGINE SYNTHETASE (GLUTAMINE-HYDROLYZING)"/>
    <property type="match status" value="1"/>
</dbReference>
<dbReference type="InterPro" id="IPR017535">
    <property type="entry name" value="Asparagine_synth"/>
</dbReference>
<keyword evidence="8" id="KW-0028">Amino-acid biosynthesis</keyword>
<evidence type="ECO:0000313" key="12">
    <source>
        <dbReference type="EMBL" id="GJN51160.1"/>
    </source>
</evidence>
<organism evidence="11 13">
    <name type="scientific">Pseudomonas tohonis</name>
    <dbReference type="NCBI Taxonomy" id="2725477"/>
    <lineage>
        <taxon>Bacteria</taxon>
        <taxon>Pseudomonadati</taxon>
        <taxon>Pseudomonadota</taxon>
        <taxon>Gammaproteobacteria</taxon>
        <taxon>Pseudomonadales</taxon>
        <taxon>Pseudomonadaceae</taxon>
        <taxon>Pseudomonas</taxon>
    </lineage>
</organism>
<feature type="active site" description="For GATase activity" evidence="8">
    <location>
        <position position="2"/>
    </location>
</feature>
<dbReference type="GO" id="GO:0006529">
    <property type="term" value="P:asparagine biosynthetic process"/>
    <property type="evidence" value="ECO:0007669"/>
    <property type="project" value="UniProtKB-KW"/>
</dbReference>
<dbReference type="RefSeq" id="WP_173172240.1">
    <property type="nucleotide sequence ID" value="NZ_AP023189.1"/>
</dbReference>
<keyword evidence="14" id="KW-1185">Reference proteome</keyword>
<dbReference type="InterPro" id="IPR017932">
    <property type="entry name" value="GATase_2_dom"/>
</dbReference>
<dbReference type="Proteomes" id="UP000509383">
    <property type="component" value="Chromosome"/>
</dbReference>
<proteinExistence type="inferred from homology"/>
<dbReference type="Pfam" id="PF13537">
    <property type="entry name" value="GATase_7"/>
    <property type="match status" value="1"/>
</dbReference>
<keyword evidence="5 9" id="KW-0067">ATP-binding</keyword>
<dbReference type="InterPro" id="IPR029055">
    <property type="entry name" value="Ntn_hydrolases_N"/>
</dbReference>
<feature type="binding site" evidence="9">
    <location>
        <begin position="369"/>
        <end position="370"/>
    </location>
    <ligand>
        <name>ATP</name>
        <dbReference type="ChEBI" id="CHEBI:30616"/>
    </ligand>
</feature>
<dbReference type="GO" id="GO:0004066">
    <property type="term" value="F:asparagine synthase (glutamine-hydrolyzing) activity"/>
    <property type="evidence" value="ECO:0007669"/>
    <property type="project" value="UniProtKB-EC"/>
</dbReference>
<dbReference type="EMBL" id="AP023189">
    <property type="protein sequence ID" value="BCG26109.1"/>
    <property type="molecule type" value="Genomic_DNA"/>
</dbReference>
<keyword evidence="4 9" id="KW-0547">Nucleotide-binding</keyword>
<comment type="pathway">
    <text evidence="1">Amino-acid biosynthesis; L-asparagine biosynthesis; L-asparagine from L-aspartate (L-Gln route): step 1/1.</text>
</comment>
<evidence type="ECO:0000256" key="5">
    <source>
        <dbReference type="ARBA" id="ARBA00022840"/>
    </source>
</evidence>
<dbReference type="AlphaFoldDB" id="A0A6J4E9P7"/>
<evidence type="ECO:0000259" key="10">
    <source>
        <dbReference type="PROSITE" id="PS51278"/>
    </source>
</evidence>
<dbReference type="InterPro" id="IPR001962">
    <property type="entry name" value="Asn_synthase"/>
</dbReference>
<dbReference type="NCBIfam" id="TIGR01536">
    <property type="entry name" value="asn_synth_AEB"/>
    <property type="match status" value="1"/>
</dbReference>
<feature type="binding site" evidence="9">
    <location>
        <position position="100"/>
    </location>
    <ligand>
        <name>L-glutamine</name>
        <dbReference type="ChEBI" id="CHEBI:58359"/>
    </ligand>
</feature>
<reference evidence="11 13" key="1">
    <citation type="submission" date="2020-05" db="EMBL/GenBank/DDBJ databases">
        <title>Characterization of novel class B3 metallo-beta-lactamase from novel Pseudomonas species.</title>
        <authorList>
            <person name="Yamada K."/>
            <person name="Aoki K."/>
            <person name="Ishii Y."/>
        </authorList>
    </citation>
    <scope>NUCLEOTIDE SEQUENCE [LARGE SCALE GENOMIC DNA]</scope>
    <source>
        <strain evidence="11 13">TUM18999</strain>
        <strain evidence="12 14">TUM20286</strain>
    </source>
</reference>
<feature type="binding site" evidence="9">
    <location>
        <position position="293"/>
    </location>
    <ligand>
        <name>ATP</name>
        <dbReference type="ChEBI" id="CHEBI:30616"/>
    </ligand>
</feature>
<dbReference type="Proteomes" id="UP001054892">
    <property type="component" value="Unassembled WGS sequence"/>
</dbReference>
<evidence type="ECO:0000256" key="7">
    <source>
        <dbReference type="ARBA" id="ARBA00048741"/>
    </source>
</evidence>
<evidence type="ECO:0000256" key="6">
    <source>
        <dbReference type="ARBA" id="ARBA00022962"/>
    </source>
</evidence>
<dbReference type="Gene3D" id="3.60.20.10">
    <property type="entry name" value="Glutamine Phosphoribosylpyrophosphate, subunit 1, domain 1"/>
    <property type="match status" value="1"/>
</dbReference>
<dbReference type="InterPro" id="IPR014729">
    <property type="entry name" value="Rossmann-like_a/b/a_fold"/>
</dbReference>
<dbReference type="EC" id="6.3.5.4" evidence="3"/>
<dbReference type="PANTHER" id="PTHR43284:SF1">
    <property type="entry name" value="ASPARAGINE SYNTHETASE"/>
    <property type="match status" value="1"/>
</dbReference>
<name>A0A6J4E9P7_9PSED</name>
<dbReference type="GO" id="GO:0005829">
    <property type="term" value="C:cytosol"/>
    <property type="evidence" value="ECO:0007669"/>
    <property type="project" value="TreeGrafter"/>
</dbReference>
<dbReference type="CDD" id="cd00712">
    <property type="entry name" value="AsnB"/>
    <property type="match status" value="1"/>
</dbReference>
<evidence type="ECO:0000313" key="14">
    <source>
        <dbReference type="Proteomes" id="UP001054892"/>
    </source>
</evidence>
<protein>
    <recommendedName>
        <fullName evidence="3">asparagine synthase (glutamine-hydrolyzing)</fullName>
        <ecNumber evidence="3">6.3.5.4</ecNumber>
    </recommendedName>
</protein>
<dbReference type="SUPFAM" id="SSF56235">
    <property type="entry name" value="N-terminal nucleophile aminohydrolases (Ntn hydrolases)"/>
    <property type="match status" value="1"/>
</dbReference>
<dbReference type="Gene3D" id="3.40.50.620">
    <property type="entry name" value="HUPs"/>
    <property type="match status" value="1"/>
</dbReference>
<evidence type="ECO:0000313" key="11">
    <source>
        <dbReference type="EMBL" id="BCG26109.1"/>
    </source>
</evidence>
<dbReference type="InterPro" id="IPR051786">
    <property type="entry name" value="ASN_synthetase/amidase"/>
</dbReference>
<evidence type="ECO:0000256" key="9">
    <source>
        <dbReference type="PIRSR" id="PIRSR001589-2"/>
    </source>
</evidence>
<evidence type="ECO:0000256" key="3">
    <source>
        <dbReference type="ARBA" id="ARBA00012737"/>
    </source>
</evidence>
<dbReference type="InterPro" id="IPR033738">
    <property type="entry name" value="AsnB_N"/>
</dbReference>
<dbReference type="PROSITE" id="PS51278">
    <property type="entry name" value="GATASE_TYPE_2"/>
    <property type="match status" value="1"/>
</dbReference>
<feature type="binding site" evidence="9">
    <location>
        <position position="266"/>
    </location>
    <ligand>
        <name>ATP</name>
        <dbReference type="ChEBI" id="CHEBI:30616"/>
    </ligand>
</feature>
<dbReference type="NCBIfam" id="TIGR03104">
    <property type="entry name" value="trio_amidotrans"/>
    <property type="match status" value="1"/>
</dbReference>
<dbReference type="InterPro" id="IPR006426">
    <property type="entry name" value="Asn_synth_AEB"/>
</dbReference>
<keyword evidence="6 8" id="KW-0315">Glutamine amidotransferase</keyword>
<evidence type="ECO:0000313" key="13">
    <source>
        <dbReference type="Proteomes" id="UP000509383"/>
    </source>
</evidence>
<gene>
    <name evidence="11" type="ORF">TUM18999_43000</name>
    <name evidence="12" type="ORF">TUM20286_09120</name>
</gene>
<evidence type="ECO:0000256" key="8">
    <source>
        <dbReference type="PIRSR" id="PIRSR001589-1"/>
    </source>
</evidence>
<evidence type="ECO:0000256" key="2">
    <source>
        <dbReference type="ARBA" id="ARBA00005752"/>
    </source>
</evidence>
<dbReference type="KEGG" id="ptw:TUM18999_43000"/>
<dbReference type="EMBL" id="BQKM01000001">
    <property type="protein sequence ID" value="GJN51160.1"/>
    <property type="molecule type" value="Genomic_DNA"/>
</dbReference>
<dbReference type="PIRSF" id="PIRSF001589">
    <property type="entry name" value="Asn_synthetase_glu-h"/>
    <property type="match status" value="1"/>
</dbReference>
<accession>A0A6J4E9P7</accession>
<evidence type="ECO:0000256" key="4">
    <source>
        <dbReference type="ARBA" id="ARBA00022741"/>
    </source>
</evidence>
<evidence type="ECO:0000256" key="1">
    <source>
        <dbReference type="ARBA" id="ARBA00005187"/>
    </source>
</evidence>
<keyword evidence="8" id="KW-0061">Asparagine biosynthesis</keyword>
<comment type="similarity">
    <text evidence="2">Belongs to the asparagine synthetase family.</text>
</comment>
<feature type="domain" description="Glutamine amidotransferase type-2" evidence="10">
    <location>
        <begin position="2"/>
        <end position="214"/>
    </location>
</feature>